<evidence type="ECO:0000256" key="2">
    <source>
        <dbReference type="PROSITE-ProRule" id="PRU00110"/>
    </source>
</evidence>
<evidence type="ECO:0000256" key="1">
    <source>
        <dbReference type="ARBA" id="ARBA00023012"/>
    </source>
</evidence>
<accession>A0A921NVE4</accession>
<comment type="caution">
    <text evidence="4">The sequence shown here is derived from an EMBL/GenBank/DDBJ whole genome shotgun (WGS) entry which is preliminary data.</text>
</comment>
<dbReference type="GO" id="GO:0004672">
    <property type="term" value="F:protein kinase activity"/>
    <property type="evidence" value="ECO:0007669"/>
    <property type="project" value="UniProtKB-ARBA"/>
</dbReference>
<protein>
    <submittedName>
        <fullName evidence="4">HPT Histidine Phosphotransfer domain protein</fullName>
    </submittedName>
</protein>
<feature type="modified residue" description="Phosphohistidine" evidence="2">
    <location>
        <position position="53"/>
    </location>
</feature>
<keyword evidence="5" id="KW-1185">Reference proteome</keyword>
<dbReference type="RefSeq" id="WP_159964484.1">
    <property type="nucleotide sequence ID" value="NZ_APKE01000014.1"/>
</dbReference>
<feature type="domain" description="HPt" evidence="3">
    <location>
        <begin position="11"/>
        <end position="104"/>
    </location>
</feature>
<sequence>MVDVERIGMLARDLGREMLGTVIRDFEHEADDILARLAARPAPPADAIKADLHMLRGGAMTLGCDVLAERCAAQEEQLERGEAPFDPAPLIAAFKDCSTRLAAWSADRG</sequence>
<dbReference type="InterPro" id="IPR036641">
    <property type="entry name" value="HPT_dom_sf"/>
</dbReference>
<name>A0A921NVE4_9RHOB</name>
<keyword evidence="2" id="KW-0597">Phosphoprotein</keyword>
<dbReference type="PROSITE" id="PS50894">
    <property type="entry name" value="HPT"/>
    <property type="match status" value="1"/>
</dbReference>
<dbReference type="AlphaFoldDB" id="A0A921NVE4"/>
<dbReference type="EMBL" id="APKE01000014">
    <property type="protein sequence ID" value="KAF0676338.1"/>
    <property type="molecule type" value="Genomic_DNA"/>
</dbReference>
<evidence type="ECO:0000313" key="5">
    <source>
        <dbReference type="Proteomes" id="UP000698242"/>
    </source>
</evidence>
<keyword evidence="1" id="KW-0902">Two-component regulatory system</keyword>
<dbReference type="GO" id="GO:0000160">
    <property type="term" value="P:phosphorelay signal transduction system"/>
    <property type="evidence" value="ECO:0007669"/>
    <property type="project" value="UniProtKB-KW"/>
</dbReference>
<organism evidence="4 5">
    <name type="scientific">Profundibacterium mesophilum KAUST100406-0324</name>
    <dbReference type="NCBI Taxonomy" id="1037889"/>
    <lineage>
        <taxon>Bacteria</taxon>
        <taxon>Pseudomonadati</taxon>
        <taxon>Pseudomonadota</taxon>
        <taxon>Alphaproteobacteria</taxon>
        <taxon>Rhodobacterales</taxon>
        <taxon>Roseobacteraceae</taxon>
        <taxon>Profundibacterium</taxon>
    </lineage>
</organism>
<gene>
    <name evidence="4" type="ORF">PMES_01069</name>
</gene>
<dbReference type="SUPFAM" id="SSF47226">
    <property type="entry name" value="Histidine-containing phosphotransfer domain, HPT domain"/>
    <property type="match status" value="1"/>
</dbReference>
<dbReference type="Pfam" id="PF01627">
    <property type="entry name" value="Hpt"/>
    <property type="match status" value="1"/>
</dbReference>
<proteinExistence type="predicted"/>
<reference evidence="4" key="1">
    <citation type="submission" date="2013-03" db="EMBL/GenBank/DDBJ databases">
        <title>Genome Sequence of the Profundibacterium mesophilum strain KAUST100406-0324T from Red Sea, a novel genus in the family Rhodobacteraceae.</title>
        <authorList>
            <person name="Essack M."/>
            <person name="Alam I."/>
            <person name="Lafi F."/>
            <person name="Alawi W."/>
            <person name="Kamanu F."/>
            <person name="Al-Suwailem A."/>
            <person name="Lee O.O."/>
            <person name="Xu Y."/>
            <person name="Bajic V."/>
            <person name="Qian P.-Y."/>
            <person name="Archer J."/>
        </authorList>
    </citation>
    <scope>NUCLEOTIDE SEQUENCE</scope>
    <source>
        <strain evidence="4">KAUST100406-0324</strain>
    </source>
</reference>
<dbReference type="InterPro" id="IPR008207">
    <property type="entry name" value="Sig_transdc_His_kin_Hpt_dom"/>
</dbReference>
<dbReference type="Proteomes" id="UP000698242">
    <property type="component" value="Unassembled WGS sequence"/>
</dbReference>
<evidence type="ECO:0000313" key="4">
    <source>
        <dbReference type="EMBL" id="KAF0676338.1"/>
    </source>
</evidence>
<dbReference type="Gene3D" id="1.20.120.160">
    <property type="entry name" value="HPT domain"/>
    <property type="match status" value="1"/>
</dbReference>
<evidence type="ECO:0000259" key="3">
    <source>
        <dbReference type="PROSITE" id="PS50894"/>
    </source>
</evidence>